<evidence type="ECO:0000313" key="4">
    <source>
        <dbReference type="Proteomes" id="UP000295560"/>
    </source>
</evidence>
<keyword evidence="4" id="KW-1185">Reference proteome</keyword>
<feature type="transmembrane region" description="Helical" evidence="2">
    <location>
        <begin position="58"/>
        <end position="78"/>
    </location>
</feature>
<dbReference type="RefSeq" id="WP_132426843.1">
    <property type="nucleotide sequence ID" value="NZ_SMFZ01000001.1"/>
</dbReference>
<gene>
    <name evidence="3" type="ORF">EV378_3586</name>
</gene>
<protein>
    <submittedName>
        <fullName evidence="3">DUF3040 family protein</fullName>
    </submittedName>
</protein>
<organism evidence="3 4">
    <name type="scientific">Pseudonocardia endophytica</name>
    <dbReference type="NCBI Taxonomy" id="401976"/>
    <lineage>
        <taxon>Bacteria</taxon>
        <taxon>Bacillati</taxon>
        <taxon>Actinomycetota</taxon>
        <taxon>Actinomycetes</taxon>
        <taxon>Pseudonocardiales</taxon>
        <taxon>Pseudonocardiaceae</taxon>
        <taxon>Pseudonocardia</taxon>
    </lineage>
</organism>
<accession>A0A4R1HZ62</accession>
<sequence length="111" mass="11708">MLNDRERQCLASMEEHLRHSDPRLVAGFRSLERARPRRVHPARPRTAHGSTHRSMHGAGPVPCVMLAVAMLLLLAGAATGAMTIVVGGIVMALLTLGVAATSAPRPGPGFA</sequence>
<dbReference type="InterPro" id="IPR021401">
    <property type="entry name" value="DUF3040"/>
</dbReference>
<evidence type="ECO:0000256" key="2">
    <source>
        <dbReference type="SAM" id="Phobius"/>
    </source>
</evidence>
<keyword evidence="2" id="KW-0812">Transmembrane</keyword>
<proteinExistence type="predicted"/>
<keyword evidence="2" id="KW-1133">Transmembrane helix</keyword>
<feature type="region of interest" description="Disordered" evidence="1">
    <location>
        <begin position="31"/>
        <end position="55"/>
    </location>
</feature>
<reference evidence="3 4" key="1">
    <citation type="submission" date="2019-03" db="EMBL/GenBank/DDBJ databases">
        <title>Sequencing the genomes of 1000 actinobacteria strains.</title>
        <authorList>
            <person name="Klenk H.-P."/>
        </authorList>
    </citation>
    <scope>NUCLEOTIDE SEQUENCE [LARGE SCALE GENOMIC DNA]</scope>
    <source>
        <strain evidence="3 4">DSM 44969</strain>
    </source>
</reference>
<dbReference type="EMBL" id="SMFZ01000001">
    <property type="protein sequence ID" value="TCK27708.1"/>
    <property type="molecule type" value="Genomic_DNA"/>
</dbReference>
<evidence type="ECO:0000256" key="1">
    <source>
        <dbReference type="SAM" id="MobiDB-lite"/>
    </source>
</evidence>
<feature type="transmembrane region" description="Helical" evidence="2">
    <location>
        <begin position="84"/>
        <end position="103"/>
    </location>
</feature>
<dbReference type="AlphaFoldDB" id="A0A4R1HZ62"/>
<name>A0A4R1HZ62_PSEEN</name>
<keyword evidence="2" id="KW-0472">Membrane</keyword>
<evidence type="ECO:0000313" key="3">
    <source>
        <dbReference type="EMBL" id="TCK27708.1"/>
    </source>
</evidence>
<dbReference type="Proteomes" id="UP000295560">
    <property type="component" value="Unassembled WGS sequence"/>
</dbReference>
<feature type="compositionally biased region" description="Basic residues" evidence="1">
    <location>
        <begin position="35"/>
        <end position="55"/>
    </location>
</feature>
<dbReference type="Pfam" id="PF11239">
    <property type="entry name" value="DUF3040"/>
    <property type="match status" value="1"/>
</dbReference>
<comment type="caution">
    <text evidence="3">The sequence shown here is derived from an EMBL/GenBank/DDBJ whole genome shotgun (WGS) entry which is preliminary data.</text>
</comment>